<dbReference type="InterPro" id="IPR025857">
    <property type="entry name" value="MacB_PCD"/>
</dbReference>
<feature type="transmembrane region" description="Helical" evidence="7">
    <location>
        <begin position="321"/>
        <end position="345"/>
    </location>
</feature>
<evidence type="ECO:0000259" key="8">
    <source>
        <dbReference type="Pfam" id="PF02687"/>
    </source>
</evidence>
<dbReference type="Pfam" id="PF02687">
    <property type="entry name" value="FtsX"/>
    <property type="match status" value="1"/>
</dbReference>
<dbReference type="InterPro" id="IPR003838">
    <property type="entry name" value="ABC3_permease_C"/>
</dbReference>
<keyword evidence="12" id="KW-1185">Reference proteome</keyword>
<dbReference type="PANTHER" id="PTHR30572:SF4">
    <property type="entry name" value="ABC TRANSPORTER PERMEASE YTRF"/>
    <property type="match status" value="1"/>
</dbReference>
<dbReference type="AlphaFoldDB" id="A0A657PHT6"/>
<feature type="transmembrane region" description="Helical" evidence="7">
    <location>
        <begin position="365"/>
        <end position="386"/>
    </location>
</feature>
<organism evidence="10 12">
    <name type="scientific">Candidatus Sedimenticola endophacoides</name>
    <dbReference type="NCBI Taxonomy" id="2548426"/>
    <lineage>
        <taxon>Bacteria</taxon>
        <taxon>Pseudomonadati</taxon>
        <taxon>Pseudomonadota</taxon>
        <taxon>Gammaproteobacteria</taxon>
        <taxon>Chromatiales</taxon>
        <taxon>Sedimenticolaceae</taxon>
        <taxon>Sedimenticola</taxon>
    </lineage>
</organism>
<evidence type="ECO:0000256" key="5">
    <source>
        <dbReference type="ARBA" id="ARBA00023136"/>
    </source>
</evidence>
<feature type="domain" description="MacB-like periplasmic core" evidence="9">
    <location>
        <begin position="21"/>
        <end position="243"/>
    </location>
</feature>
<keyword evidence="2" id="KW-1003">Cell membrane</keyword>
<feature type="transmembrane region" description="Helical" evidence="7">
    <location>
        <begin position="21"/>
        <end position="41"/>
    </location>
</feature>
<dbReference type="Proteomes" id="UP000243361">
    <property type="component" value="Unassembled WGS sequence"/>
</dbReference>
<dbReference type="GO" id="GO:0022857">
    <property type="term" value="F:transmembrane transporter activity"/>
    <property type="evidence" value="ECO:0007669"/>
    <property type="project" value="TreeGrafter"/>
</dbReference>
<evidence type="ECO:0000256" key="3">
    <source>
        <dbReference type="ARBA" id="ARBA00022692"/>
    </source>
</evidence>
<evidence type="ECO:0000256" key="2">
    <source>
        <dbReference type="ARBA" id="ARBA00022475"/>
    </source>
</evidence>
<evidence type="ECO:0000313" key="10">
    <source>
        <dbReference type="EMBL" id="OQX32625.1"/>
    </source>
</evidence>
<evidence type="ECO:0000313" key="13">
    <source>
        <dbReference type="Proteomes" id="UP000250928"/>
    </source>
</evidence>
<dbReference type="EMBL" id="MUIE01000395">
    <property type="protein sequence ID" value="OQX32625.1"/>
    <property type="molecule type" value="Genomic_DNA"/>
</dbReference>
<evidence type="ECO:0000259" key="9">
    <source>
        <dbReference type="Pfam" id="PF12704"/>
    </source>
</evidence>
<feature type="domain" description="ABC3 transporter permease C-terminal" evidence="8">
    <location>
        <begin position="281"/>
        <end position="394"/>
    </location>
</feature>
<evidence type="ECO:0000256" key="7">
    <source>
        <dbReference type="SAM" id="Phobius"/>
    </source>
</evidence>
<gene>
    <name evidence="10" type="ORF">B0D84_05885</name>
    <name evidence="11" type="ORF">C3L24_04825</name>
</gene>
<evidence type="ECO:0000313" key="11">
    <source>
        <dbReference type="EMBL" id="PUE03284.1"/>
    </source>
</evidence>
<feature type="transmembrane region" description="Helical" evidence="7">
    <location>
        <begin position="276"/>
        <end position="301"/>
    </location>
</feature>
<dbReference type="Pfam" id="PF12704">
    <property type="entry name" value="MacB_PCD"/>
    <property type="match status" value="1"/>
</dbReference>
<evidence type="ECO:0000256" key="6">
    <source>
        <dbReference type="ARBA" id="ARBA00038076"/>
    </source>
</evidence>
<keyword evidence="3 7" id="KW-0812">Transmembrane</keyword>
<dbReference type="PANTHER" id="PTHR30572">
    <property type="entry name" value="MEMBRANE COMPONENT OF TRANSPORTER-RELATED"/>
    <property type="match status" value="1"/>
</dbReference>
<protein>
    <submittedName>
        <fullName evidence="10">Peptide ABC transporter permease</fullName>
    </submittedName>
</protein>
<evidence type="ECO:0000256" key="4">
    <source>
        <dbReference type="ARBA" id="ARBA00022989"/>
    </source>
</evidence>
<proteinExistence type="inferred from homology"/>
<dbReference type="GO" id="GO:0005886">
    <property type="term" value="C:plasma membrane"/>
    <property type="evidence" value="ECO:0007669"/>
    <property type="project" value="UniProtKB-SubCell"/>
</dbReference>
<comment type="subcellular location">
    <subcellularLocation>
        <location evidence="1">Cell membrane</location>
        <topology evidence="1">Multi-pass membrane protein</topology>
    </subcellularLocation>
</comment>
<name>A0A657PHT6_9GAMM</name>
<keyword evidence="5 7" id="KW-0472">Membrane</keyword>
<keyword evidence="4 7" id="KW-1133">Transmembrane helix</keyword>
<reference evidence="10 12" key="1">
    <citation type="submission" date="2017-02" db="EMBL/GenBank/DDBJ databases">
        <title>Novel co-symbiosis in the unique lucinid bivalve Phacoides pectinatus.</title>
        <authorList>
            <person name="Lim S.J."/>
            <person name="Davis B.G."/>
            <person name="Gill D.E."/>
            <person name="Engel A.S."/>
            <person name="Anderson L.C."/>
            <person name="Campbell B.J."/>
        </authorList>
    </citation>
    <scope>NUCLEOTIDE SEQUENCE [LARGE SCALE GENOMIC DNA]</scope>
    <source>
        <strain evidence="10">LUC13016_P6</strain>
    </source>
</reference>
<dbReference type="InterPro" id="IPR050250">
    <property type="entry name" value="Macrolide_Exporter_MacB"/>
</dbReference>
<sequence length="401" mass="42301">MHITDTFGFAIRALRGARARSALMLLAMAIGIASVVLLTALGEGARRYVGNEFSNLGTHLLVVLPGRTETTGGPPPLIGGTPKPLTLDDALALTRSTTVRYVAPLIVGSAPVSHRQLEREATILGATAELLPVRNLELARGKFLPPGDPERGAAVAVIGSALKQNLFGNAPALGRWIRIHDRRFRVIGILKPMGESLGMDLGELAIIPLSRSQSLFDTESLFRILVQATTREHVARTERAVSEILKTRHGGEEDITVITQNALLGTFDEIFRTLTLAVGGIAAISLAVAGILIMNVMLVAVSQRTAEIGLLKALGAPGGEILRLFLVEAGLLSVTGALLGMATAYGGVWAMGHLFPDFPIGVPPWALAAALLVALLTGLLFGVLPARRAARLDPVRALSGH</sequence>
<dbReference type="EMBL" id="PQCO01000162">
    <property type="protein sequence ID" value="PUE03284.1"/>
    <property type="molecule type" value="Genomic_DNA"/>
</dbReference>
<evidence type="ECO:0000256" key="1">
    <source>
        <dbReference type="ARBA" id="ARBA00004651"/>
    </source>
</evidence>
<comment type="similarity">
    <text evidence="6">Belongs to the ABC-4 integral membrane protein family.</text>
</comment>
<accession>A0A657PHT6</accession>
<comment type="caution">
    <text evidence="10">The sequence shown here is derived from an EMBL/GenBank/DDBJ whole genome shotgun (WGS) entry which is preliminary data.</text>
</comment>
<dbReference type="Proteomes" id="UP000250928">
    <property type="component" value="Unassembled WGS sequence"/>
</dbReference>
<reference evidence="11 13" key="2">
    <citation type="submission" date="2018-01" db="EMBL/GenBank/DDBJ databases">
        <title>Novel co-symbiosis in the lucinid bivalve Phacoides pectinatus.</title>
        <authorList>
            <person name="Lim S.J."/>
            <person name="Davis B.G."/>
            <person name="Gill D.E."/>
            <person name="Engel A.S."/>
            <person name="Anderson L.C."/>
            <person name="Campbell B.J."/>
        </authorList>
    </citation>
    <scope>NUCLEOTIDE SEQUENCE [LARGE SCALE GENOMIC DNA]</scope>
    <source>
        <strain evidence="11">N3_P5</strain>
    </source>
</reference>
<evidence type="ECO:0000313" key="12">
    <source>
        <dbReference type="Proteomes" id="UP000243361"/>
    </source>
</evidence>